<protein>
    <recommendedName>
        <fullName evidence="3">Peptidase S74 domain-containing protein</fullName>
    </recommendedName>
</protein>
<proteinExistence type="predicted"/>
<keyword evidence="2" id="KW-1227">Viral tail protein</keyword>
<name>A0A6J5NB75_9CAUD</name>
<feature type="domain" description="Peptidase S74" evidence="3">
    <location>
        <begin position="382"/>
        <end position="483"/>
    </location>
</feature>
<evidence type="ECO:0000259" key="3">
    <source>
        <dbReference type="PROSITE" id="PS51688"/>
    </source>
</evidence>
<dbReference type="SUPFAM" id="SSF69349">
    <property type="entry name" value="Phage fibre proteins"/>
    <property type="match status" value="1"/>
</dbReference>
<dbReference type="Pfam" id="PF18454">
    <property type="entry name" value="Mtd_N"/>
    <property type="match status" value="1"/>
</dbReference>
<organism evidence="4">
    <name type="scientific">uncultured Caudovirales phage</name>
    <dbReference type="NCBI Taxonomy" id="2100421"/>
    <lineage>
        <taxon>Viruses</taxon>
        <taxon>Duplodnaviria</taxon>
        <taxon>Heunggongvirae</taxon>
        <taxon>Uroviricota</taxon>
        <taxon>Caudoviricetes</taxon>
        <taxon>Peduoviridae</taxon>
        <taxon>Maltschvirus</taxon>
        <taxon>Maltschvirus maltsch</taxon>
    </lineage>
</organism>
<keyword evidence="2" id="KW-0946">Virion</keyword>
<reference evidence="4" key="1">
    <citation type="submission" date="2020-04" db="EMBL/GenBank/DDBJ databases">
        <authorList>
            <person name="Chiriac C."/>
            <person name="Salcher M."/>
            <person name="Ghai R."/>
            <person name="Kavagutti S V."/>
        </authorList>
    </citation>
    <scope>NUCLEOTIDE SEQUENCE</scope>
</reference>
<sequence length="484" mass="49140">MPRNDLIQVRSDTSSNWTSVNPTLATGEIGFESNTGKFKIGTGSTAWSSLPYTSDTAGSATTADTWTTARTITLAGDLTGSASIDGSTNVSLSATIAANSVALGTDTTGNYMSAISGTSPVTVSHTAGEGSSASVSLAAGYGDTLNPYASKTAKYFLATPNDASGVPTFRAIVAADIPTLNQSTTGNAATATKWSTARTISLTGDITGSDSIDGSGNISISATIGSGKITAAMIAANAVTASEIASGAVTNSEVSGTADIALSKLATTGTMTATTFSGSGSSLTSLPAGQLTGTVNSAVDVPASTLTGTISTSRISGAYNGITDVGTLTSGLSVTGTINASSAITITGAGEEFRAVGPSVGSGYAAEWVGIGSYWHLYRNSSTRVDKENIQPLNGVINPSMIDDIDISLWNRKTAVGIPEIGPMAEDMDDISPFLSTRGLDWDENGEPFATPPNGINQKSWMSLLTIGIQDIRQRLAKLENPDV</sequence>
<dbReference type="PROSITE" id="PS51688">
    <property type="entry name" value="ICA"/>
    <property type="match status" value="1"/>
</dbReference>
<dbReference type="InterPro" id="IPR041352">
    <property type="entry name" value="Mtd_N"/>
</dbReference>
<gene>
    <name evidence="4" type="ORF">UFOVP629_116</name>
</gene>
<evidence type="ECO:0000256" key="1">
    <source>
        <dbReference type="ARBA" id="ARBA00004328"/>
    </source>
</evidence>
<dbReference type="GO" id="GO:0098015">
    <property type="term" value="C:virus tail"/>
    <property type="evidence" value="ECO:0007669"/>
    <property type="project" value="UniProtKB-KW"/>
</dbReference>
<dbReference type="EMBL" id="LR796612">
    <property type="protein sequence ID" value="CAB4154385.1"/>
    <property type="molecule type" value="Genomic_DNA"/>
</dbReference>
<evidence type="ECO:0000256" key="2">
    <source>
        <dbReference type="ARBA" id="ARBA00022732"/>
    </source>
</evidence>
<evidence type="ECO:0000313" key="4">
    <source>
        <dbReference type="EMBL" id="CAB4154385.1"/>
    </source>
</evidence>
<accession>A0A6J5NB75</accession>
<comment type="subcellular location">
    <subcellularLocation>
        <location evidence="1">Virion</location>
    </subcellularLocation>
</comment>
<dbReference type="InterPro" id="IPR030392">
    <property type="entry name" value="S74_ICA"/>
</dbReference>